<evidence type="ECO:0000313" key="2">
    <source>
        <dbReference type="Proteomes" id="UP000595662"/>
    </source>
</evidence>
<dbReference type="AlphaFoldDB" id="A0A7T6XFE3"/>
<accession>A0A7T6XFE3</accession>
<dbReference type="EMBL" id="CP060774">
    <property type="protein sequence ID" value="QQK40138.1"/>
    <property type="molecule type" value="Genomic_DNA"/>
</dbReference>
<proteinExistence type="predicted"/>
<name>A0A7T6XFE3_PENDI</name>
<reference evidence="1 2" key="1">
    <citation type="submission" date="2020-08" db="EMBL/GenBank/DDBJ databases">
        <title>The completed genome sequence of the pathogenic ascomycete fungus Penicillium digitatum.</title>
        <authorList>
            <person name="Wang M."/>
        </authorList>
    </citation>
    <scope>NUCLEOTIDE SEQUENCE [LARGE SCALE GENOMIC DNA]</scope>
    <source>
        <strain evidence="1 2">PdW03</strain>
    </source>
</reference>
<dbReference type="RefSeq" id="XP_065955750.1">
    <property type="nucleotide sequence ID" value="XM_066100350.1"/>
</dbReference>
<sequence>MADDSQHPQPSPQNTNPLKFSTFWYTINTASWLEQYYCHFKRMLWCKYCDVEGHSVVQYQALHEELTNFDAAIQMAQGPASDPKRDYPITHWGQGRQKNVHQPGAFLATRGVPVQGINYLKTPPLFSTPSTLRFDRYVYQQRAYWLWCNLAWTHQNLAEGNPTL</sequence>
<dbReference type="Proteomes" id="UP000595662">
    <property type="component" value="Chromosome 1"/>
</dbReference>
<dbReference type="GeneID" id="90952457"/>
<evidence type="ECO:0000313" key="1">
    <source>
        <dbReference type="EMBL" id="QQK40138.1"/>
    </source>
</evidence>
<organism evidence="1 2">
    <name type="scientific">Penicillium digitatum</name>
    <name type="common">Green mold</name>
    <dbReference type="NCBI Taxonomy" id="36651"/>
    <lineage>
        <taxon>Eukaryota</taxon>
        <taxon>Fungi</taxon>
        <taxon>Dikarya</taxon>
        <taxon>Ascomycota</taxon>
        <taxon>Pezizomycotina</taxon>
        <taxon>Eurotiomycetes</taxon>
        <taxon>Eurotiomycetidae</taxon>
        <taxon>Eurotiales</taxon>
        <taxon>Aspergillaceae</taxon>
        <taxon>Penicillium</taxon>
    </lineage>
</organism>
<gene>
    <name evidence="1" type="ORF">Pdw03_2992</name>
</gene>
<protein>
    <submittedName>
        <fullName evidence="1">Uncharacterized protein</fullName>
    </submittedName>
</protein>